<organism evidence="1 2">
    <name type="scientific">Micromonospora carbonacea</name>
    <dbReference type="NCBI Taxonomy" id="47853"/>
    <lineage>
        <taxon>Bacteria</taxon>
        <taxon>Bacillati</taxon>
        <taxon>Actinomycetota</taxon>
        <taxon>Actinomycetes</taxon>
        <taxon>Micromonosporales</taxon>
        <taxon>Micromonosporaceae</taxon>
        <taxon>Micromonospora</taxon>
    </lineage>
</organism>
<dbReference type="Proteomes" id="UP000183585">
    <property type="component" value="Unassembled WGS sequence"/>
</dbReference>
<dbReference type="AlphaFoldDB" id="A0A1C5AA86"/>
<sequence length="67" mass="7974">MRLHARTLPVQRASRAIRDALNTLQEEHDLTDVEMLRVLIEHQQSITKYMLRAERHPDDPERKADEE</sequence>
<keyword evidence="2" id="KW-1185">Reference proteome</keyword>
<accession>A0A1C5AA86</accession>
<reference evidence="2" key="1">
    <citation type="submission" date="2016-06" db="EMBL/GenBank/DDBJ databases">
        <authorList>
            <person name="Varghese N."/>
            <person name="Submissions Spin"/>
        </authorList>
    </citation>
    <scope>NUCLEOTIDE SEQUENCE [LARGE SCALE GENOMIC DNA]</scope>
    <source>
        <strain evidence="2">DSM 43168</strain>
    </source>
</reference>
<dbReference type="EMBL" id="FMCT01000012">
    <property type="protein sequence ID" value="SCF41991.1"/>
    <property type="molecule type" value="Genomic_DNA"/>
</dbReference>
<protein>
    <submittedName>
        <fullName evidence="1">Uncharacterized protein</fullName>
    </submittedName>
</protein>
<evidence type="ECO:0000313" key="2">
    <source>
        <dbReference type="Proteomes" id="UP000183585"/>
    </source>
</evidence>
<dbReference type="RefSeq" id="WP_074476828.1">
    <property type="nucleotide sequence ID" value="NZ_FMCT01000012.1"/>
</dbReference>
<name>A0A1C5AA86_9ACTN</name>
<proteinExistence type="predicted"/>
<evidence type="ECO:0000313" key="1">
    <source>
        <dbReference type="EMBL" id="SCF41991.1"/>
    </source>
</evidence>
<gene>
    <name evidence="1" type="ORF">GA0070563_11224</name>
</gene>